<dbReference type="EMBL" id="VCDI01000008">
    <property type="protein sequence ID" value="TLU71138.1"/>
    <property type="molecule type" value="Genomic_DNA"/>
</dbReference>
<accession>A0A5R9JAA3</accession>
<proteinExistence type="predicted"/>
<organism evidence="1 2">
    <name type="scientific">Lichenicoccus roseus</name>
    <dbReference type="NCBI Taxonomy" id="2683649"/>
    <lineage>
        <taxon>Bacteria</taxon>
        <taxon>Pseudomonadati</taxon>
        <taxon>Pseudomonadota</taxon>
        <taxon>Alphaproteobacteria</taxon>
        <taxon>Acetobacterales</taxon>
        <taxon>Acetobacteraceae</taxon>
        <taxon>Lichenicoccus</taxon>
    </lineage>
</organism>
<comment type="caution">
    <text evidence="1">The sequence shown here is derived from an EMBL/GenBank/DDBJ whole genome shotgun (WGS) entry which is preliminary data.</text>
</comment>
<dbReference type="AlphaFoldDB" id="A0A5R9JAA3"/>
<dbReference type="Proteomes" id="UP000305654">
    <property type="component" value="Unassembled WGS sequence"/>
</dbReference>
<reference evidence="1 2" key="1">
    <citation type="submission" date="2019-05" db="EMBL/GenBank/DDBJ databases">
        <authorList>
            <person name="Pankratov T."/>
            <person name="Grouzdev D."/>
        </authorList>
    </citation>
    <scope>NUCLEOTIDE SEQUENCE [LARGE SCALE GENOMIC DNA]</scope>
    <source>
        <strain evidence="1 2">KEBCLARHB70R</strain>
    </source>
</reference>
<sequence length="141" mass="15322">MAEDLAAAHQTQNIVEDLRLVVDAAASEQEIESAIRSLLLRIEPNTVRSFRDHVAALLREARAGKVSVVGGTVADDRVVLISARQLASIVAIARRPRSFAEALAAMPDFVGIKEPVQMAQRRRGRQAYQIGKKGSERVPGV</sequence>
<evidence type="ECO:0000313" key="2">
    <source>
        <dbReference type="Proteomes" id="UP000305654"/>
    </source>
</evidence>
<keyword evidence="2" id="KW-1185">Reference proteome</keyword>
<evidence type="ECO:0000313" key="1">
    <source>
        <dbReference type="EMBL" id="TLU71138.1"/>
    </source>
</evidence>
<gene>
    <name evidence="1" type="ORF">FE263_18380</name>
</gene>
<dbReference type="RefSeq" id="WP_138327495.1">
    <property type="nucleotide sequence ID" value="NZ_VCDI01000008.1"/>
</dbReference>
<protein>
    <submittedName>
        <fullName evidence="1">Uncharacterized protein</fullName>
    </submittedName>
</protein>
<name>A0A5R9JAA3_9PROT</name>